<sequence length="122" mass="13661">MTSPLSSSLHPFTAKPDLSLLLSSSRPPHFPFEKRKINHQLRAPPRRDPPLCTRNPAATSPWNNEEVKKASNHARMQSLSANCPFVGSPEIDQMLQTTVYNLPPNHDSANVKDEGTFIFQET</sequence>
<feature type="region of interest" description="Disordered" evidence="1">
    <location>
        <begin position="38"/>
        <end position="62"/>
    </location>
</feature>
<protein>
    <submittedName>
        <fullName evidence="2">Uncharacterized protein</fullName>
    </submittedName>
</protein>
<proteinExistence type="predicted"/>
<dbReference type="AlphaFoldDB" id="A0A6N2LT48"/>
<reference evidence="2" key="1">
    <citation type="submission" date="2019-03" db="EMBL/GenBank/DDBJ databases">
        <authorList>
            <person name="Mank J."/>
            <person name="Almeida P."/>
        </authorList>
    </citation>
    <scope>NUCLEOTIDE SEQUENCE</scope>
    <source>
        <strain evidence="2">78183</strain>
    </source>
</reference>
<organism evidence="2">
    <name type="scientific">Salix viminalis</name>
    <name type="common">Common osier</name>
    <name type="synonym">Basket willow</name>
    <dbReference type="NCBI Taxonomy" id="40686"/>
    <lineage>
        <taxon>Eukaryota</taxon>
        <taxon>Viridiplantae</taxon>
        <taxon>Streptophyta</taxon>
        <taxon>Embryophyta</taxon>
        <taxon>Tracheophyta</taxon>
        <taxon>Spermatophyta</taxon>
        <taxon>Magnoliopsida</taxon>
        <taxon>eudicotyledons</taxon>
        <taxon>Gunneridae</taxon>
        <taxon>Pentapetalae</taxon>
        <taxon>rosids</taxon>
        <taxon>fabids</taxon>
        <taxon>Malpighiales</taxon>
        <taxon>Salicaceae</taxon>
        <taxon>Saliceae</taxon>
        <taxon>Salix</taxon>
    </lineage>
</organism>
<name>A0A6N2LT48_SALVM</name>
<evidence type="ECO:0000256" key="1">
    <source>
        <dbReference type="SAM" id="MobiDB-lite"/>
    </source>
</evidence>
<evidence type="ECO:0000313" key="2">
    <source>
        <dbReference type="EMBL" id="VFU38758.1"/>
    </source>
</evidence>
<dbReference type="EMBL" id="CAADRP010001446">
    <property type="protein sequence ID" value="VFU38758.1"/>
    <property type="molecule type" value="Genomic_DNA"/>
</dbReference>
<gene>
    <name evidence="2" type="ORF">SVIM_LOCUS212840</name>
</gene>
<accession>A0A6N2LT48</accession>